<protein>
    <submittedName>
        <fullName evidence="2">DUF397 domain-containing protein</fullName>
    </submittedName>
</protein>
<feature type="domain" description="DUF397" evidence="1">
    <location>
        <begin position="37"/>
        <end position="80"/>
    </location>
</feature>
<dbReference type="InterPro" id="IPR007278">
    <property type="entry name" value="DUF397"/>
</dbReference>
<keyword evidence="3" id="KW-1185">Reference proteome</keyword>
<accession>A0ABU2RW80</accession>
<evidence type="ECO:0000313" key="3">
    <source>
        <dbReference type="Proteomes" id="UP001183615"/>
    </source>
</evidence>
<dbReference type="EMBL" id="JAVREV010000001">
    <property type="protein sequence ID" value="MDT0441009.1"/>
    <property type="molecule type" value="Genomic_DNA"/>
</dbReference>
<reference evidence="3" key="1">
    <citation type="submission" date="2023-07" db="EMBL/GenBank/DDBJ databases">
        <title>30 novel species of actinomycetes from the DSMZ collection.</title>
        <authorList>
            <person name="Nouioui I."/>
        </authorList>
    </citation>
    <scope>NUCLEOTIDE SEQUENCE [LARGE SCALE GENOMIC DNA]</scope>
    <source>
        <strain evidence="3">DSM 41886</strain>
    </source>
</reference>
<name>A0ABU2RW80_9ACTN</name>
<gene>
    <name evidence="2" type="ORF">RM779_00120</name>
</gene>
<proteinExistence type="predicted"/>
<dbReference type="Pfam" id="PF04149">
    <property type="entry name" value="DUF397"/>
    <property type="match status" value="1"/>
</dbReference>
<evidence type="ECO:0000313" key="2">
    <source>
        <dbReference type="EMBL" id="MDT0441009.1"/>
    </source>
</evidence>
<dbReference type="RefSeq" id="WP_077058520.1">
    <property type="nucleotide sequence ID" value="NZ_JAVREV010000001.1"/>
</dbReference>
<dbReference type="Proteomes" id="UP001183615">
    <property type="component" value="Unassembled WGS sequence"/>
</dbReference>
<organism evidence="2 3">
    <name type="scientific">Streptomyces johnsoniae</name>
    <dbReference type="NCBI Taxonomy" id="3075532"/>
    <lineage>
        <taxon>Bacteria</taxon>
        <taxon>Bacillati</taxon>
        <taxon>Actinomycetota</taxon>
        <taxon>Actinomycetes</taxon>
        <taxon>Kitasatosporales</taxon>
        <taxon>Streptomycetaceae</taxon>
        <taxon>Streptomyces</taxon>
    </lineage>
</organism>
<evidence type="ECO:0000259" key="1">
    <source>
        <dbReference type="Pfam" id="PF04149"/>
    </source>
</evidence>
<sequence>MAATETPDEIAARKEREKNELYALDISGVEWLSAPGGPEDEKVEIAYLPGGGVGMRNSKDPGTVLRFTAAEWEAFVLGARDGEFDIDEQGRLPSQPS</sequence>
<comment type="caution">
    <text evidence="2">The sequence shown here is derived from an EMBL/GenBank/DDBJ whole genome shotgun (WGS) entry which is preliminary data.</text>
</comment>